<dbReference type="GO" id="GO:0070403">
    <property type="term" value="F:NAD+ binding"/>
    <property type="evidence" value="ECO:0007669"/>
    <property type="project" value="InterPro"/>
</dbReference>
<dbReference type="Proteomes" id="UP000058446">
    <property type="component" value="Chromosome"/>
</dbReference>
<dbReference type="PROSITE" id="PS51176">
    <property type="entry name" value="PDH_ADH"/>
    <property type="match status" value="1"/>
</dbReference>
<dbReference type="AlphaFoldDB" id="A0A0K2GYD1"/>
<evidence type="ECO:0000259" key="3">
    <source>
        <dbReference type="PROSITE" id="PS51176"/>
    </source>
</evidence>
<keyword evidence="2" id="KW-0560">Oxidoreductase</keyword>
<dbReference type="NCBIfam" id="NF005108">
    <property type="entry name" value="PRK06545.1-6"/>
    <property type="match status" value="1"/>
</dbReference>
<organism evidence="4 5">
    <name type="scientific">Corynebacterium lactis RW2-5</name>
    <dbReference type="NCBI Taxonomy" id="1408189"/>
    <lineage>
        <taxon>Bacteria</taxon>
        <taxon>Bacillati</taxon>
        <taxon>Actinomycetota</taxon>
        <taxon>Actinomycetes</taxon>
        <taxon>Mycobacteriales</taxon>
        <taxon>Corynebacteriaceae</taxon>
        <taxon>Corynebacterium</taxon>
    </lineage>
</organism>
<dbReference type="SUPFAM" id="SSF48179">
    <property type="entry name" value="6-phosphogluconate dehydrogenase C-terminal domain-like"/>
    <property type="match status" value="1"/>
</dbReference>
<name>A0A0K2GYD1_9CORY</name>
<dbReference type="GO" id="GO:0006571">
    <property type="term" value="P:tyrosine biosynthetic process"/>
    <property type="evidence" value="ECO:0007669"/>
    <property type="project" value="InterPro"/>
</dbReference>
<reference evidence="4 5" key="1">
    <citation type="submission" date="2013-10" db="EMBL/GenBank/DDBJ databases">
        <title>Complete genome sequence of Corynebacterium lactis DSM 45799(T), isolated from raw cow milk.</title>
        <authorList>
            <person name="Ruckert C."/>
            <person name="Albersmeier A."/>
            <person name="Lipski A."/>
            <person name="Kalinowski J."/>
        </authorList>
    </citation>
    <scope>NUCLEOTIDE SEQUENCE [LARGE SCALE GENOMIC DNA]</scope>
    <source>
        <strain evidence="4 5">RW2-5</strain>
    </source>
</reference>
<keyword evidence="5" id="KW-1185">Reference proteome</keyword>
<evidence type="ECO:0000256" key="2">
    <source>
        <dbReference type="ARBA" id="ARBA00023002"/>
    </source>
</evidence>
<dbReference type="Pfam" id="PF20463">
    <property type="entry name" value="PDH_C"/>
    <property type="match status" value="1"/>
</dbReference>
<dbReference type="PANTHER" id="PTHR21363">
    <property type="entry name" value="PREPHENATE DEHYDROGENASE"/>
    <property type="match status" value="1"/>
</dbReference>
<dbReference type="KEGG" id="clw:CLAC_00650"/>
<dbReference type="Gene3D" id="1.10.3660.10">
    <property type="entry name" value="6-phosphogluconate dehydrogenase C-terminal like domain"/>
    <property type="match status" value="1"/>
</dbReference>
<dbReference type="InterPro" id="IPR003099">
    <property type="entry name" value="Prephen_DH"/>
</dbReference>
<gene>
    <name evidence="4" type="ORF">CLAC_00650</name>
</gene>
<proteinExistence type="inferred from homology"/>
<evidence type="ECO:0000313" key="4">
    <source>
        <dbReference type="EMBL" id="ALA66486.1"/>
    </source>
</evidence>
<evidence type="ECO:0000256" key="1">
    <source>
        <dbReference type="ARBA" id="ARBA00007964"/>
    </source>
</evidence>
<dbReference type="InterPro" id="IPR046826">
    <property type="entry name" value="PDH_N"/>
</dbReference>
<dbReference type="GO" id="GO:0004665">
    <property type="term" value="F:prephenate dehydrogenase (NADP+) activity"/>
    <property type="evidence" value="ECO:0007669"/>
    <property type="project" value="InterPro"/>
</dbReference>
<protein>
    <submittedName>
        <fullName evidence="4">Prephenate dehydrogenase</fullName>
    </submittedName>
</protein>
<dbReference type="InterPro" id="IPR036291">
    <property type="entry name" value="NAD(P)-bd_dom_sf"/>
</dbReference>
<accession>A0A0K2GYD1</accession>
<dbReference type="InterPro" id="IPR046825">
    <property type="entry name" value="PDH_C"/>
</dbReference>
<dbReference type="STRING" id="1408189.CLAC_00650"/>
<dbReference type="InterPro" id="IPR008927">
    <property type="entry name" value="6-PGluconate_DH-like_C_sf"/>
</dbReference>
<comment type="similarity">
    <text evidence="1">Belongs to the prephenate/arogenate dehydrogenase family.</text>
</comment>
<dbReference type="SUPFAM" id="SSF51735">
    <property type="entry name" value="NAD(P)-binding Rossmann-fold domains"/>
    <property type="match status" value="1"/>
</dbReference>
<dbReference type="InterPro" id="IPR050812">
    <property type="entry name" value="Preph/Arog_dehydrog"/>
</dbReference>
<dbReference type="Gene3D" id="3.40.50.720">
    <property type="entry name" value="NAD(P)-binding Rossmann-like Domain"/>
    <property type="match status" value="1"/>
</dbReference>
<dbReference type="Pfam" id="PF02153">
    <property type="entry name" value="PDH_N"/>
    <property type="match status" value="1"/>
</dbReference>
<evidence type="ECO:0000313" key="5">
    <source>
        <dbReference type="Proteomes" id="UP000058446"/>
    </source>
</evidence>
<sequence>MSIDNSPSFDNSAAASAARPSAHLPVPPVCVLGMGLIGGSMMRDLRAAGVECFGWNRSEPTVEAARAEGFDATTDLAAALTRAEENGALIVIGTPMTVVGRMLDAIAEHAPTCGITDVVSVKGAVAEEVAARGMSERFVGAHPMAGSAQAGWDATVEGLFDGAPWVLAYDLADEYGAAGKAVPGRWLEVFAQVAALGAALGSQLIPATSARHDDAVARVSHVPHLAAYAVATAGDAGGALAISLAAGSFRDGTRVAAAAPEMVMSWCENNTTPVLTALDDVIAHLTAAREQLASSGTAIDLAQMGHRSRERYEARPASRPVFRLRIGEGQWIQQLRLAENVGGQVEIF</sequence>
<dbReference type="EMBL" id="CP006841">
    <property type="protein sequence ID" value="ALA66486.1"/>
    <property type="molecule type" value="Genomic_DNA"/>
</dbReference>
<feature type="domain" description="Prephenate/arogenate dehydrogenase" evidence="3">
    <location>
        <begin position="27"/>
        <end position="323"/>
    </location>
</feature>
<dbReference type="RefSeq" id="WP_245621912.1">
    <property type="nucleotide sequence ID" value="NZ_CP006841.1"/>
</dbReference>
<dbReference type="PATRIC" id="fig|1408189.4.peg.129"/>
<dbReference type="GO" id="GO:0008977">
    <property type="term" value="F:prephenate dehydrogenase (NAD+) activity"/>
    <property type="evidence" value="ECO:0007669"/>
    <property type="project" value="InterPro"/>
</dbReference>
<dbReference type="PANTHER" id="PTHR21363:SF0">
    <property type="entry name" value="PREPHENATE DEHYDROGENASE [NADP(+)]"/>
    <property type="match status" value="1"/>
</dbReference>